<gene>
    <name evidence="1" type="ORF">AEK19_MT0997</name>
</gene>
<dbReference type="EMBL" id="KY774314">
    <property type="protein sequence ID" value="ART31221.1"/>
    <property type="molecule type" value="Genomic_DNA"/>
</dbReference>
<dbReference type="AlphaFoldDB" id="A0A1Y0B1F5"/>
<evidence type="ECO:0000313" key="1">
    <source>
        <dbReference type="EMBL" id="ART31221.1"/>
    </source>
</evidence>
<accession>A0A1Y0B1F5</accession>
<sequence length="55" mass="6301">MTMRKIDSQHQLAFPTSVKRERIFSNKGVWIDTKPVHIQGFTGVDESCRLLIDLG</sequence>
<reference evidence="1" key="1">
    <citation type="submission" date="2017-03" db="EMBL/GenBank/DDBJ databases">
        <title>The mitochondrial genome of the carnivorous plant Utricularia reniformis (Lentibulariaceae): structure, comparative analysis and evolutionary landmarks.</title>
        <authorList>
            <person name="Silva S.R."/>
            <person name="Alvarenga D.O."/>
            <person name="Michael T.P."/>
            <person name="Miranda V.F.O."/>
            <person name="Varani A.M."/>
        </authorList>
    </citation>
    <scope>NUCLEOTIDE SEQUENCE</scope>
</reference>
<proteinExistence type="predicted"/>
<geneLocation type="mitochondrion" evidence="1"/>
<keyword evidence="1" id="KW-0496">Mitochondrion</keyword>
<protein>
    <submittedName>
        <fullName evidence="1">Uncharacterized protein</fullName>
    </submittedName>
</protein>
<name>A0A1Y0B1F5_9LAMI</name>
<organism evidence="1">
    <name type="scientific">Utricularia reniformis</name>
    <dbReference type="NCBI Taxonomy" id="192314"/>
    <lineage>
        <taxon>Eukaryota</taxon>
        <taxon>Viridiplantae</taxon>
        <taxon>Streptophyta</taxon>
        <taxon>Embryophyta</taxon>
        <taxon>Tracheophyta</taxon>
        <taxon>Spermatophyta</taxon>
        <taxon>Magnoliopsida</taxon>
        <taxon>eudicotyledons</taxon>
        <taxon>Gunneridae</taxon>
        <taxon>Pentapetalae</taxon>
        <taxon>asterids</taxon>
        <taxon>lamiids</taxon>
        <taxon>Lamiales</taxon>
        <taxon>Lentibulariaceae</taxon>
        <taxon>Utricularia</taxon>
    </lineage>
</organism>